<accession>A0A7W2JZL0</accession>
<proteinExistence type="predicted"/>
<reference evidence="1 2" key="1">
    <citation type="submission" date="2020-07" db="EMBL/GenBank/DDBJ databases">
        <title>Diversity of carbapenemase encoding genes among Pseudomonas putida group clinical isolates in a tertiary Brazilian hospital.</title>
        <authorList>
            <person name="Alberto-Lei F."/>
            <person name="Nodari C.S."/>
            <person name="Streling A.P."/>
            <person name="Paulino J.T."/>
            <person name="Bessa-Neto F.O."/>
            <person name="Cayo R."/>
            <person name="Gales A.C."/>
        </authorList>
    </citation>
    <scope>NUCLEOTIDE SEQUENCE [LARGE SCALE GENOMIC DNA]</scope>
    <source>
        <strain evidence="1 2">14802</strain>
    </source>
</reference>
<dbReference type="Proteomes" id="UP000541770">
    <property type="component" value="Unassembled WGS sequence"/>
</dbReference>
<name>A0A7W2JZL0_9PSED</name>
<organism evidence="1 2">
    <name type="scientific">Pseudomonas mosselii</name>
    <dbReference type="NCBI Taxonomy" id="78327"/>
    <lineage>
        <taxon>Bacteria</taxon>
        <taxon>Pseudomonadati</taxon>
        <taxon>Pseudomonadota</taxon>
        <taxon>Gammaproteobacteria</taxon>
        <taxon>Pseudomonadales</taxon>
        <taxon>Pseudomonadaceae</taxon>
        <taxon>Pseudomonas</taxon>
    </lineage>
</organism>
<evidence type="ECO:0000313" key="2">
    <source>
        <dbReference type="Proteomes" id="UP000541770"/>
    </source>
</evidence>
<comment type="caution">
    <text evidence="1">The sequence shown here is derived from an EMBL/GenBank/DDBJ whole genome shotgun (WGS) entry which is preliminary data.</text>
</comment>
<sequence length="89" mass="10389">MTKSFEQRVQDELDKNPLEKRETDVRLTFQEIETLLALCEGVPIEASQSELWWYMNNLEVKLLEAKSRVQGDVFGDVIDSKAKEDRKTQ</sequence>
<dbReference type="AlphaFoldDB" id="A0A7W2JZL0"/>
<gene>
    <name evidence="1" type="ORF">H4C75_25495</name>
</gene>
<protein>
    <submittedName>
        <fullName evidence="1">Uncharacterized protein</fullName>
    </submittedName>
</protein>
<dbReference type="RefSeq" id="WP_182324869.1">
    <property type="nucleotide sequence ID" value="NZ_JACGDE010000025.1"/>
</dbReference>
<dbReference type="EMBL" id="JACGDE010000025">
    <property type="protein sequence ID" value="MBA6068094.1"/>
    <property type="molecule type" value="Genomic_DNA"/>
</dbReference>
<evidence type="ECO:0000313" key="1">
    <source>
        <dbReference type="EMBL" id="MBA6068094.1"/>
    </source>
</evidence>